<sequence>MSTAGLYVPPRSRRAVLHRLPAGAKLLGLVLAVGAVVAAANAAVALAAAASAALLHPLCGVGVRPALRTLRALAPFLAAIALFQWLAGDWPSAARVCGQLVAAALLAGLVTASTRVSEMLDLFERLARPLARFGANPRRVALVLALTVRCIPLVASAWRTSREAYVARGLRGRPHVMVVPVIVGLLRSADALGEALTARGID</sequence>
<protein>
    <recommendedName>
        <fullName evidence="7">Biotin transport system permease protein</fullName>
    </recommendedName>
</protein>
<evidence type="ECO:0000256" key="4">
    <source>
        <dbReference type="ARBA" id="ARBA00023136"/>
    </source>
</evidence>
<dbReference type="InterPro" id="IPR003339">
    <property type="entry name" value="ABC/ECF_trnsptr_transmembrane"/>
</dbReference>
<evidence type="ECO:0000256" key="3">
    <source>
        <dbReference type="ARBA" id="ARBA00022989"/>
    </source>
</evidence>
<accession>A0ABP9GDC6</accession>
<reference evidence="6" key="1">
    <citation type="journal article" date="2019" name="Int. J. Syst. Evol. Microbiol.">
        <title>The Global Catalogue of Microorganisms (GCM) 10K type strain sequencing project: providing services to taxonomists for standard genome sequencing and annotation.</title>
        <authorList>
            <consortium name="The Broad Institute Genomics Platform"/>
            <consortium name="The Broad Institute Genome Sequencing Center for Infectious Disease"/>
            <person name="Wu L."/>
            <person name="Ma J."/>
        </authorList>
    </citation>
    <scope>NUCLEOTIDE SEQUENCE [LARGE SCALE GENOMIC DNA]</scope>
    <source>
        <strain evidence="6">JCM 18123</strain>
    </source>
</reference>
<keyword evidence="3" id="KW-1133">Transmembrane helix</keyword>
<evidence type="ECO:0008006" key="7">
    <source>
        <dbReference type="Google" id="ProtNLM"/>
    </source>
</evidence>
<evidence type="ECO:0000313" key="5">
    <source>
        <dbReference type="EMBL" id="GAA4938463.1"/>
    </source>
</evidence>
<dbReference type="Proteomes" id="UP001499993">
    <property type="component" value="Unassembled WGS sequence"/>
</dbReference>
<dbReference type="RefSeq" id="WP_344143361.1">
    <property type="nucleotide sequence ID" value="NZ_BAABIK010000008.1"/>
</dbReference>
<keyword evidence="2" id="KW-0812">Transmembrane</keyword>
<evidence type="ECO:0000256" key="2">
    <source>
        <dbReference type="ARBA" id="ARBA00022692"/>
    </source>
</evidence>
<evidence type="ECO:0000313" key="6">
    <source>
        <dbReference type="Proteomes" id="UP001499993"/>
    </source>
</evidence>
<proteinExistence type="predicted"/>
<organism evidence="5 6">
    <name type="scientific">Streptomonospora halophila</name>
    <dbReference type="NCBI Taxonomy" id="427369"/>
    <lineage>
        <taxon>Bacteria</taxon>
        <taxon>Bacillati</taxon>
        <taxon>Actinomycetota</taxon>
        <taxon>Actinomycetes</taxon>
        <taxon>Streptosporangiales</taxon>
        <taxon>Nocardiopsidaceae</taxon>
        <taxon>Streptomonospora</taxon>
    </lineage>
</organism>
<comment type="caution">
    <text evidence="5">The sequence shown here is derived from an EMBL/GenBank/DDBJ whole genome shotgun (WGS) entry which is preliminary data.</text>
</comment>
<gene>
    <name evidence="5" type="ORF">GCM10023224_19670</name>
</gene>
<keyword evidence="4" id="KW-0472">Membrane</keyword>
<dbReference type="CDD" id="cd16914">
    <property type="entry name" value="EcfT"/>
    <property type="match status" value="1"/>
</dbReference>
<evidence type="ECO:0000256" key="1">
    <source>
        <dbReference type="ARBA" id="ARBA00004141"/>
    </source>
</evidence>
<comment type="subcellular location">
    <subcellularLocation>
        <location evidence="1">Membrane</location>
        <topology evidence="1">Multi-pass membrane protein</topology>
    </subcellularLocation>
</comment>
<dbReference type="EMBL" id="BAABIK010000008">
    <property type="protein sequence ID" value="GAA4938463.1"/>
    <property type="molecule type" value="Genomic_DNA"/>
</dbReference>
<name>A0ABP9GDC6_9ACTN</name>
<keyword evidence="6" id="KW-1185">Reference proteome</keyword>